<evidence type="ECO:0000313" key="9">
    <source>
        <dbReference type="EMBL" id="AEI43727.1"/>
    </source>
</evidence>
<evidence type="ECO:0000256" key="5">
    <source>
        <dbReference type="ARBA" id="ARBA00023124"/>
    </source>
</evidence>
<evidence type="ECO:0000256" key="6">
    <source>
        <dbReference type="ARBA" id="ARBA00023125"/>
    </source>
</evidence>
<dbReference type="PATRIC" id="fig|1036673.3.peg.4815"/>
<name>F8FBW6_PAEMK</name>
<keyword evidence="2 8" id="KW-0645">Protease</keyword>
<dbReference type="InterPro" id="IPR036590">
    <property type="entry name" value="SRAP-like"/>
</dbReference>
<dbReference type="PANTHER" id="PTHR13604:SF0">
    <property type="entry name" value="ABASIC SITE PROCESSING PROTEIN HMCES"/>
    <property type="match status" value="1"/>
</dbReference>
<dbReference type="GO" id="GO:0106300">
    <property type="term" value="P:protein-DNA covalent cross-linking repair"/>
    <property type="evidence" value="ECO:0007669"/>
    <property type="project" value="InterPro"/>
</dbReference>
<evidence type="ECO:0000256" key="4">
    <source>
        <dbReference type="ARBA" id="ARBA00022801"/>
    </source>
</evidence>
<dbReference type="EMBL" id="CP002869">
    <property type="protein sequence ID" value="AEI43727.1"/>
    <property type="molecule type" value="Genomic_DNA"/>
</dbReference>
<gene>
    <name evidence="9" type="primary">yoqW</name>
    <name evidence="9" type="ordered locus">KNP414_05203</name>
</gene>
<evidence type="ECO:0000313" key="10">
    <source>
        <dbReference type="Proteomes" id="UP000006620"/>
    </source>
</evidence>
<dbReference type="AlphaFoldDB" id="F8FBW6"/>
<proteinExistence type="inferred from homology"/>
<dbReference type="GO" id="GO:0006508">
    <property type="term" value="P:proteolysis"/>
    <property type="evidence" value="ECO:0007669"/>
    <property type="project" value="UniProtKB-KW"/>
</dbReference>
<dbReference type="KEGG" id="pms:KNP414_05203"/>
<dbReference type="GO" id="GO:0003697">
    <property type="term" value="F:single-stranded DNA binding"/>
    <property type="evidence" value="ECO:0007669"/>
    <property type="project" value="InterPro"/>
</dbReference>
<reference evidence="10" key="1">
    <citation type="submission" date="2011-06" db="EMBL/GenBank/DDBJ databases">
        <title>Complete genome sequence of Paenibacillus mucilaginosus KNP414.</title>
        <authorList>
            <person name="Wang J."/>
            <person name="Hu S."/>
            <person name="Hu X."/>
            <person name="Zhang B."/>
            <person name="Dong D."/>
            <person name="Zhang S."/>
            <person name="Zhao K."/>
            <person name="Wu D."/>
        </authorList>
    </citation>
    <scope>NUCLEOTIDE SEQUENCE [LARGE SCALE GENOMIC DNA]</scope>
    <source>
        <strain evidence="10">KNP414</strain>
    </source>
</reference>
<protein>
    <recommendedName>
        <fullName evidence="8">Abasic site processing protein</fullName>
        <ecNumber evidence="8">3.4.-.-</ecNumber>
    </recommendedName>
</protein>
<keyword evidence="3" id="KW-0227">DNA damage</keyword>
<keyword evidence="5" id="KW-0190">Covalent protein-DNA linkage</keyword>
<dbReference type="PANTHER" id="PTHR13604">
    <property type="entry name" value="DC12-RELATED"/>
    <property type="match status" value="1"/>
</dbReference>
<dbReference type="Pfam" id="PF02586">
    <property type="entry name" value="SRAP"/>
    <property type="match status" value="1"/>
</dbReference>
<reference evidence="9 10" key="2">
    <citation type="journal article" date="2013" name="Genome Announc.">
        <title>Genome Sequence of Growth-Improving Paenibacillus mucilaginosus Strain KNP414.</title>
        <authorList>
            <person name="Lu J.J."/>
            <person name="Wang J.F."/>
            <person name="Hu X.F."/>
        </authorList>
    </citation>
    <scope>NUCLEOTIDE SEQUENCE [LARGE SCALE GENOMIC DNA]</scope>
    <source>
        <strain evidence="9 10">KNP414</strain>
    </source>
</reference>
<dbReference type="InterPro" id="IPR003738">
    <property type="entry name" value="SRAP"/>
</dbReference>
<dbReference type="SUPFAM" id="SSF143081">
    <property type="entry name" value="BB1717-like"/>
    <property type="match status" value="1"/>
</dbReference>
<dbReference type="RefSeq" id="WP_013918880.1">
    <property type="nucleotide sequence ID" value="NC_015690.1"/>
</dbReference>
<keyword evidence="7" id="KW-0456">Lyase</keyword>
<comment type="similarity">
    <text evidence="1 8">Belongs to the SOS response-associated peptidase family.</text>
</comment>
<sequence length="225" mass="25758">MCGRFTLTVSPEAILEQFDLPGGLEEYHPRYNVAPGQQVWAIVHDGEAKRIRQLHWGLVPFWAKDPKIGYRTFNARSETAAKKAAFREPMKHSRCLIVADGFLEWRVRSGKAKQPVRFRLKSREVYGFAGLWETWRGKDGTELATCTILTTQPNEIVREVHDRMPVILPREAERLWLDPGVEDPGQLQGLLQPYPAEEMYAYEVSPLIGNVRNDSAELLEELNSK</sequence>
<dbReference type="HOGENOM" id="CLU_035990_6_2_9"/>
<evidence type="ECO:0000256" key="2">
    <source>
        <dbReference type="ARBA" id="ARBA00022670"/>
    </source>
</evidence>
<organism evidence="9 10">
    <name type="scientific">Paenibacillus mucilaginosus (strain KNP414)</name>
    <dbReference type="NCBI Taxonomy" id="1036673"/>
    <lineage>
        <taxon>Bacteria</taxon>
        <taxon>Bacillati</taxon>
        <taxon>Bacillota</taxon>
        <taxon>Bacilli</taxon>
        <taxon>Bacillales</taxon>
        <taxon>Paenibacillaceae</taxon>
        <taxon>Paenibacillus</taxon>
    </lineage>
</organism>
<dbReference type="Gene3D" id="3.90.1680.10">
    <property type="entry name" value="SOS response associated peptidase-like"/>
    <property type="match status" value="1"/>
</dbReference>
<dbReference type="GO" id="GO:0016829">
    <property type="term" value="F:lyase activity"/>
    <property type="evidence" value="ECO:0007669"/>
    <property type="project" value="UniProtKB-KW"/>
</dbReference>
<evidence type="ECO:0000256" key="7">
    <source>
        <dbReference type="ARBA" id="ARBA00023239"/>
    </source>
</evidence>
<dbReference type="Proteomes" id="UP000006620">
    <property type="component" value="Chromosome"/>
</dbReference>
<evidence type="ECO:0000256" key="3">
    <source>
        <dbReference type="ARBA" id="ARBA00022763"/>
    </source>
</evidence>
<evidence type="ECO:0000256" key="1">
    <source>
        <dbReference type="ARBA" id="ARBA00008136"/>
    </source>
</evidence>
<dbReference type="GO" id="GO:0008233">
    <property type="term" value="F:peptidase activity"/>
    <property type="evidence" value="ECO:0007669"/>
    <property type="project" value="UniProtKB-KW"/>
</dbReference>
<dbReference type="EC" id="3.4.-.-" evidence="8"/>
<keyword evidence="4 8" id="KW-0378">Hydrolase</keyword>
<accession>F8FBW6</accession>
<evidence type="ECO:0000256" key="8">
    <source>
        <dbReference type="RuleBase" id="RU364100"/>
    </source>
</evidence>
<keyword evidence="6" id="KW-0238">DNA-binding</keyword>